<feature type="region of interest" description="Disordered" evidence="7">
    <location>
        <begin position="554"/>
        <end position="597"/>
    </location>
</feature>
<evidence type="ECO:0000256" key="2">
    <source>
        <dbReference type="ARBA" id="ARBA00022707"/>
    </source>
</evidence>
<keyword evidence="5" id="KW-0106">Calcium</keyword>
<feature type="compositionally biased region" description="Basic residues" evidence="7">
    <location>
        <begin position="499"/>
        <end position="511"/>
    </location>
</feature>
<evidence type="ECO:0000313" key="9">
    <source>
        <dbReference type="EMBL" id="GBG29013.1"/>
    </source>
</evidence>
<dbReference type="PANTHER" id="PTHR23055:SF178">
    <property type="entry name" value="NEUROCALCIN HOMOLOG"/>
    <property type="match status" value="1"/>
</dbReference>
<dbReference type="InterPro" id="IPR011992">
    <property type="entry name" value="EF-hand-dom_pair"/>
</dbReference>
<feature type="region of interest" description="Disordered" evidence="7">
    <location>
        <begin position="733"/>
        <end position="781"/>
    </location>
</feature>
<dbReference type="InParanoid" id="A0A2R5GK54"/>
<dbReference type="InterPro" id="IPR018247">
    <property type="entry name" value="EF_Hand_1_Ca_BS"/>
</dbReference>
<feature type="compositionally biased region" description="Polar residues" evidence="7">
    <location>
        <begin position="734"/>
        <end position="744"/>
    </location>
</feature>
<accession>A0A2R5GK54</accession>
<feature type="domain" description="EF-hand" evidence="8">
    <location>
        <begin position="416"/>
        <end position="451"/>
    </location>
</feature>
<proteinExistence type="inferred from homology"/>
<dbReference type="InterPro" id="IPR002048">
    <property type="entry name" value="EF_hand_dom"/>
</dbReference>
<evidence type="ECO:0000313" key="10">
    <source>
        <dbReference type="Proteomes" id="UP000241890"/>
    </source>
</evidence>
<feature type="compositionally biased region" description="Basic and acidic residues" evidence="7">
    <location>
        <begin position="554"/>
        <end position="575"/>
    </location>
</feature>
<feature type="compositionally biased region" description="Acidic residues" evidence="7">
    <location>
        <begin position="576"/>
        <end position="585"/>
    </location>
</feature>
<keyword evidence="2" id="KW-0519">Myristate</keyword>
<feature type="compositionally biased region" description="Acidic residues" evidence="7">
    <location>
        <begin position="517"/>
        <end position="536"/>
    </location>
</feature>
<dbReference type="EMBL" id="BEYU01000052">
    <property type="protein sequence ID" value="GBG29013.1"/>
    <property type="molecule type" value="Genomic_DNA"/>
</dbReference>
<evidence type="ECO:0000256" key="3">
    <source>
        <dbReference type="ARBA" id="ARBA00022723"/>
    </source>
</evidence>
<evidence type="ECO:0000256" key="7">
    <source>
        <dbReference type="SAM" id="MobiDB-lite"/>
    </source>
</evidence>
<sequence>MTEAQTEDAAQGAVRRTSIMQLLYEFQSKHQQHVVPEQRHATLDALMDAVDQRRVEEIARKRKEEERAFACDAKVTLQNVQDEMFREEEECQRIAEYFKSTFEEVSRRSKTDSDWKKQQLQNQLLMRQISQSARVATANPAVREEMKNRIRELAEARVTEHHRSAAAKRLRHFKEKHPETETRKVIPPTKIAIARPSVRAGAAKRERARKQALAKLRRKSLDTEATASSSPANPAPGSNSTPAGGPGPQAASKKPAKSLAASSKRSVMGRISDPDEEEELTYADKFYRTQRCLFNAPQMEAAERVFRAIVRDKDESGTASQADELLAADSTTHADDETHALKASQLALQQKGLLARKAMSLSMFQQVLSRVFMNPGESAMIKRIFSVMCGRDPAERREGLTFAKFATYLSTFMLGTTQQKLFLCFEVLDTDRDGFISQHDIFTLLRCNADSALTIDFGVLMAWIVGAHERRTLREEAFAQTQRKRRALMRKALRDFAKQHRRDRQKTRVHRSHGDNDESGNDEEDDVEDVDADDDGEIGDFACIRGSYRNADDRLGDNRLGRSDDPGDDFDKYSSESDDDDDDDISLGSFDSAGDWLNDDGVAEEEMLRNLEEQNAQESQMDFEDFKGLWNAKSGLPELVRLIADCFPQVTAVKKEGIARRGLGPRNGRHAGKSNPEETAGSRTEPASGDKPKNFMANAMSLQKAKKGLLNTLRTRIKVAMVTSHELKCARSMQMATASGTQGEPASAASGADPSTPTPGGKPVPPPKDGEAQDANTPRPGKFLRELGVSVALARAARNSFQRLKPCSLKGTVTRESFVAGLINAQVGFEVQPAAKLLCERLFVAANTSRNGELSFSEFLVSITTALQGTRRERARLTLNALLSPEREKDFVEAHELETLVNAGLDVIDPVLANYLLDVVVTRVSRGDRGVILFKDVLVFGEDVRQQKEDLAAQALAASRIGPAMSRRSIISGGGGDDDRDSVVSTVILSLGGNRRTDRKLRSMSSCSTSSQAIRSHRRGNRRGLSVDLHIDPRSVEQRMGDFELHSLKEQQIALRQSPDVDYVFIHKLVEAFLPTATRA</sequence>
<dbReference type="AlphaFoldDB" id="A0A2R5GK54"/>
<comment type="caution">
    <text evidence="9">The sequence shown here is derived from an EMBL/GenBank/DDBJ whole genome shotgun (WGS) entry which is preliminary data.</text>
</comment>
<keyword evidence="4" id="KW-0677">Repeat</keyword>
<feature type="compositionally biased region" description="Basic residues" evidence="7">
    <location>
        <begin position="206"/>
        <end position="218"/>
    </location>
</feature>
<dbReference type="SUPFAM" id="SSF47473">
    <property type="entry name" value="EF-hand"/>
    <property type="match status" value="2"/>
</dbReference>
<dbReference type="InterPro" id="IPR028846">
    <property type="entry name" value="Recoverin"/>
</dbReference>
<evidence type="ECO:0000256" key="5">
    <source>
        <dbReference type="ARBA" id="ARBA00022837"/>
    </source>
</evidence>
<reference evidence="9 10" key="1">
    <citation type="submission" date="2017-12" db="EMBL/GenBank/DDBJ databases">
        <title>Sequencing, de novo assembly and annotation of complete genome of a new Thraustochytrid species, strain FCC1311.</title>
        <authorList>
            <person name="Sedici K."/>
            <person name="Godart F."/>
            <person name="Aiese Cigliano R."/>
            <person name="Sanseverino W."/>
            <person name="Barakat M."/>
            <person name="Ortet P."/>
            <person name="Marechal E."/>
            <person name="Cagnac O."/>
            <person name="Amato A."/>
        </authorList>
    </citation>
    <scope>NUCLEOTIDE SEQUENCE [LARGE SCALE GENOMIC DNA]</scope>
</reference>
<comment type="similarity">
    <text evidence="1">Belongs to the recoverin family.</text>
</comment>
<feature type="region of interest" description="Disordered" evidence="7">
    <location>
        <begin position="658"/>
        <end position="694"/>
    </location>
</feature>
<evidence type="ECO:0000256" key="6">
    <source>
        <dbReference type="ARBA" id="ARBA00023288"/>
    </source>
</evidence>
<dbReference type="PANTHER" id="PTHR23055">
    <property type="entry name" value="CALCIUM BINDING PROTEINS"/>
    <property type="match status" value="1"/>
</dbReference>
<dbReference type="GO" id="GO:0005509">
    <property type="term" value="F:calcium ion binding"/>
    <property type="evidence" value="ECO:0007669"/>
    <property type="project" value="InterPro"/>
</dbReference>
<feature type="region of interest" description="Disordered" evidence="7">
    <location>
        <begin position="170"/>
        <end position="276"/>
    </location>
</feature>
<dbReference type="PROSITE" id="PS00018">
    <property type="entry name" value="EF_HAND_1"/>
    <property type="match status" value="1"/>
</dbReference>
<feature type="region of interest" description="Disordered" evidence="7">
    <location>
        <begin position="497"/>
        <end position="536"/>
    </location>
</feature>
<evidence type="ECO:0000256" key="1">
    <source>
        <dbReference type="ARBA" id="ARBA00006049"/>
    </source>
</evidence>
<gene>
    <name evidence="9" type="ORF">FCC1311_052352</name>
</gene>
<keyword evidence="6" id="KW-0449">Lipoprotein</keyword>
<dbReference type="PROSITE" id="PS50222">
    <property type="entry name" value="EF_HAND_2"/>
    <property type="match status" value="1"/>
</dbReference>
<name>A0A2R5GK54_9STRA</name>
<feature type="compositionally biased region" description="Pro residues" evidence="7">
    <location>
        <begin position="756"/>
        <end position="767"/>
    </location>
</feature>
<keyword evidence="3" id="KW-0479">Metal-binding</keyword>
<evidence type="ECO:0000256" key="4">
    <source>
        <dbReference type="ARBA" id="ARBA00022737"/>
    </source>
</evidence>
<dbReference type="Proteomes" id="UP000241890">
    <property type="component" value="Unassembled WGS sequence"/>
</dbReference>
<dbReference type="Gene3D" id="1.10.238.10">
    <property type="entry name" value="EF-hand"/>
    <property type="match status" value="2"/>
</dbReference>
<protein>
    <submittedName>
        <fullName evidence="9">Calcineurin subunit B</fullName>
    </submittedName>
</protein>
<organism evidence="9 10">
    <name type="scientific">Hondaea fermentalgiana</name>
    <dbReference type="NCBI Taxonomy" id="2315210"/>
    <lineage>
        <taxon>Eukaryota</taxon>
        <taxon>Sar</taxon>
        <taxon>Stramenopiles</taxon>
        <taxon>Bigyra</taxon>
        <taxon>Labyrinthulomycetes</taxon>
        <taxon>Thraustochytrida</taxon>
        <taxon>Thraustochytriidae</taxon>
        <taxon>Hondaea</taxon>
    </lineage>
</organism>
<evidence type="ECO:0000259" key="8">
    <source>
        <dbReference type="PROSITE" id="PS50222"/>
    </source>
</evidence>
<feature type="compositionally biased region" description="Low complexity" evidence="7">
    <location>
        <begin position="225"/>
        <end position="264"/>
    </location>
</feature>
<keyword evidence="10" id="KW-1185">Reference proteome</keyword>